<feature type="binding site" evidence="6">
    <location>
        <position position="595"/>
    </location>
    <ligand>
        <name>ATP</name>
        <dbReference type="ChEBI" id="CHEBI:30616"/>
    </ligand>
</feature>
<dbReference type="EMBL" id="CP036339">
    <property type="protein sequence ID" value="QDT75955.1"/>
    <property type="molecule type" value="Genomic_DNA"/>
</dbReference>
<evidence type="ECO:0000256" key="1">
    <source>
        <dbReference type="ARBA" id="ARBA00022741"/>
    </source>
</evidence>
<accession>A0A517U5P0</accession>
<dbReference type="InterPro" id="IPR020568">
    <property type="entry name" value="Ribosomal_Su5_D2-typ_SF"/>
</dbReference>
<evidence type="ECO:0000259" key="8">
    <source>
        <dbReference type="SMART" id="SM00387"/>
    </source>
</evidence>
<dbReference type="InterPro" id="IPR015320">
    <property type="entry name" value="TopoVI_B_transducer"/>
</dbReference>
<dbReference type="InterPro" id="IPR003594">
    <property type="entry name" value="HATPase_dom"/>
</dbReference>
<dbReference type="Pfam" id="PF09239">
    <property type="entry name" value="Topo-VIb_trans"/>
    <property type="match status" value="2"/>
</dbReference>
<dbReference type="SUPFAM" id="SSF55874">
    <property type="entry name" value="ATPase domain of HSP90 chaperone/DNA topoisomerase II/histidine kinase"/>
    <property type="match status" value="1"/>
</dbReference>
<dbReference type="PANTHER" id="PTHR48444">
    <property type="entry name" value="DNA TOPOISOMERASE 6 SUBUNIT B"/>
    <property type="match status" value="1"/>
</dbReference>
<evidence type="ECO:0000313" key="9">
    <source>
        <dbReference type="EMBL" id="QDT75955.1"/>
    </source>
</evidence>
<evidence type="ECO:0000256" key="2">
    <source>
        <dbReference type="ARBA" id="ARBA00022840"/>
    </source>
</evidence>
<organism evidence="9 10">
    <name type="scientific">Lacipirellula limnantheis</name>
    <dbReference type="NCBI Taxonomy" id="2528024"/>
    <lineage>
        <taxon>Bacteria</taxon>
        <taxon>Pseudomonadati</taxon>
        <taxon>Planctomycetota</taxon>
        <taxon>Planctomycetia</taxon>
        <taxon>Pirellulales</taxon>
        <taxon>Lacipirellulaceae</taxon>
        <taxon>Lacipirellula</taxon>
    </lineage>
</organism>
<gene>
    <name evidence="6" type="primary">top6B</name>
    <name evidence="9" type="ORF">I41_52000</name>
</gene>
<dbReference type="KEGG" id="llh:I41_52000"/>
<dbReference type="InterPro" id="IPR036890">
    <property type="entry name" value="HATPase_C_sf"/>
</dbReference>
<feature type="binding site" evidence="6">
    <location>
        <begin position="179"/>
        <end position="186"/>
    </location>
    <ligand>
        <name>ATP</name>
        <dbReference type="ChEBI" id="CHEBI:30616"/>
    </ligand>
</feature>
<dbReference type="PANTHER" id="PTHR48444:SF1">
    <property type="entry name" value="DNA TOPOISOMERASE 6 SUBUNIT B"/>
    <property type="match status" value="1"/>
</dbReference>
<evidence type="ECO:0000313" key="10">
    <source>
        <dbReference type="Proteomes" id="UP000317909"/>
    </source>
</evidence>
<evidence type="ECO:0000256" key="4">
    <source>
        <dbReference type="ARBA" id="ARBA00023125"/>
    </source>
</evidence>
<dbReference type="SUPFAM" id="SSF54211">
    <property type="entry name" value="Ribosomal protein S5 domain 2-like"/>
    <property type="match status" value="2"/>
</dbReference>
<keyword evidence="2 6" id="KW-0067">ATP-binding</keyword>
<evidence type="ECO:0000256" key="6">
    <source>
        <dbReference type="HAMAP-Rule" id="MF_00322"/>
    </source>
</evidence>
<evidence type="ECO:0000256" key="7">
    <source>
        <dbReference type="SAM" id="MobiDB-lite"/>
    </source>
</evidence>
<dbReference type="SUPFAM" id="SSF46946">
    <property type="entry name" value="S13-like H2TH domain"/>
    <property type="match status" value="2"/>
</dbReference>
<dbReference type="GO" id="GO:0006265">
    <property type="term" value="P:DNA topological change"/>
    <property type="evidence" value="ECO:0007669"/>
    <property type="project" value="UniProtKB-UniRule"/>
</dbReference>
<dbReference type="HAMAP" id="MF_00322">
    <property type="entry name" value="Top6B"/>
    <property type="match status" value="1"/>
</dbReference>
<dbReference type="NCBIfam" id="NF003218">
    <property type="entry name" value="PRK04184.1"/>
    <property type="match status" value="1"/>
</dbReference>
<dbReference type="GO" id="GO:0006260">
    <property type="term" value="P:DNA replication"/>
    <property type="evidence" value="ECO:0007669"/>
    <property type="project" value="UniProtKB-UniRule"/>
</dbReference>
<dbReference type="RefSeq" id="WP_246133747.1">
    <property type="nucleotide sequence ID" value="NZ_CP036339.1"/>
</dbReference>
<keyword evidence="5 6" id="KW-0413">Isomerase</keyword>
<feature type="binding site" evidence="6">
    <location>
        <begin position="169"/>
        <end position="170"/>
    </location>
    <ligand>
        <name>ATP</name>
        <dbReference type="ChEBI" id="CHEBI:30616"/>
    </ligand>
</feature>
<dbReference type="AlphaFoldDB" id="A0A517U5P0"/>
<keyword evidence="3 6" id="KW-0799">Topoisomerase</keyword>
<feature type="compositionally biased region" description="Low complexity" evidence="7">
    <location>
        <begin position="34"/>
        <end position="49"/>
    </location>
</feature>
<dbReference type="InterPro" id="IPR010979">
    <property type="entry name" value="Ribosomal_uS13-like_H2TH"/>
</dbReference>
<dbReference type="Proteomes" id="UP000317909">
    <property type="component" value="Chromosome"/>
</dbReference>
<protein>
    <recommendedName>
        <fullName evidence="6">Type 2 DNA topoisomerase 6 subunit B</fullName>
        <ecNumber evidence="6">5.6.2.2</ecNumber>
    </recommendedName>
    <alternativeName>
        <fullName evidence="6">Type II DNA topoisomerase VI subunit B</fullName>
        <shortName evidence="6">TopoVI-B</shortName>
    </alternativeName>
</protein>
<dbReference type="PIRSF" id="PIRSF006553">
    <property type="entry name" value="TopoVI_B"/>
    <property type="match status" value="1"/>
</dbReference>
<evidence type="ECO:0000256" key="5">
    <source>
        <dbReference type="ARBA" id="ARBA00023235"/>
    </source>
</evidence>
<dbReference type="Gene3D" id="3.30.565.10">
    <property type="entry name" value="Histidine kinase-like ATPase, C-terminal domain"/>
    <property type="match status" value="1"/>
</dbReference>
<feature type="binding site" evidence="6">
    <location>
        <position position="148"/>
    </location>
    <ligand>
        <name>ATP</name>
        <dbReference type="ChEBI" id="CHEBI:30616"/>
    </ligand>
</feature>
<dbReference type="InterPro" id="IPR014721">
    <property type="entry name" value="Ribsml_uS5_D2-typ_fold_subgr"/>
</dbReference>
<proteinExistence type="inferred from homology"/>
<comment type="function">
    <text evidence="6">Relaxes both positive and negative superturns and exhibits a strong decatenase activity.</text>
</comment>
<keyword evidence="1 6" id="KW-0547">Nucleotide-binding</keyword>
<dbReference type="SMART" id="SM00387">
    <property type="entry name" value="HATPase_c"/>
    <property type="match status" value="1"/>
</dbReference>
<feature type="domain" description="Histidine kinase/HSP90-like ATPase" evidence="8">
    <location>
        <begin position="101"/>
        <end position="272"/>
    </location>
</feature>
<feature type="compositionally biased region" description="Basic residues" evidence="7">
    <location>
        <begin position="1"/>
        <end position="21"/>
    </location>
</feature>
<dbReference type="GO" id="GO:0005524">
    <property type="term" value="F:ATP binding"/>
    <property type="evidence" value="ECO:0007669"/>
    <property type="project" value="UniProtKB-UniRule"/>
</dbReference>
<keyword evidence="4 6" id="KW-0238">DNA-binding</keyword>
<dbReference type="InterPro" id="IPR005734">
    <property type="entry name" value="TopoVI_B"/>
</dbReference>
<dbReference type="Pfam" id="PF02518">
    <property type="entry name" value="HATPase_c"/>
    <property type="match status" value="1"/>
</dbReference>
<comment type="similarity">
    <text evidence="6">Belongs to the TOP6B family.</text>
</comment>
<comment type="subunit">
    <text evidence="6">Homodimer. Heterotetramer of two Top6A and two Top6B chains.</text>
</comment>
<sequence length="725" mass="79353">MATRKPIKKRSVPATATKKKAPPAASAAKRKAAPKVAEVSPEESPGADEAAAEDDSAGDEAAATAKSTGRRATAQSMASKQRDISVSEFFAKNRHLLGFDNPRKALLTTIKEAVDNSLDACEEAGILPEIWVHIEQTSTDRYKIGVQDNGPGIVKKQIPLIFGKLLYGSKFHRLRQSRGQQGIGISAAGMYGVQTTGKPVKIISRISPKKPAHYYEIQIDTKRNEPKILNGAGEGVDIAYGEKGAKDIEKHGIEWVDQPHGTRVTIELEAKYIRGRGSVDEYLHQTAIANPHITLHYTDPEGNVREYQRAADKLPPEPKEILPHPYGVELGRLAAMLAEAEGMSITQFLSTKFSRVSPAVAKKICTTAKVSPRAMTRKLGRPEAEALYHAIQATKIAPPATDCICPIGEELLLKGLYQVVPGEFYAAATRPPSVYRGNPFQIEVALAYGGAAATQNVDKDLLEDLIEETDARTIRQFLVSTFNGLGTDAADRIMKAASLGTRQAPKQLKPKERQRLLDAMQNVNVAEGQTMEVMRYANRVPLQFQQAACAITQTITSTNWRSYGLSQSRGGMPKGPVYIMVHIASVWVPFTSESKEAIASYPEIQKEIRLGLQAVGRKLGMYVRKRMRVKQQGDRRDIFMRYLKEVASAVSEVNGVDRDGLYNQLLTVAKRVTADADMKLDDRGRKIKEPSEETDFGENVLIVDPKTHAAAIKRGPAAVAVAEGE</sequence>
<reference evidence="9 10" key="1">
    <citation type="submission" date="2019-02" db="EMBL/GenBank/DDBJ databases">
        <title>Deep-cultivation of Planctomycetes and their phenomic and genomic characterization uncovers novel biology.</title>
        <authorList>
            <person name="Wiegand S."/>
            <person name="Jogler M."/>
            <person name="Boedeker C."/>
            <person name="Pinto D."/>
            <person name="Vollmers J."/>
            <person name="Rivas-Marin E."/>
            <person name="Kohn T."/>
            <person name="Peeters S.H."/>
            <person name="Heuer A."/>
            <person name="Rast P."/>
            <person name="Oberbeckmann S."/>
            <person name="Bunk B."/>
            <person name="Jeske O."/>
            <person name="Meyerdierks A."/>
            <person name="Storesund J.E."/>
            <person name="Kallscheuer N."/>
            <person name="Luecker S."/>
            <person name="Lage O.M."/>
            <person name="Pohl T."/>
            <person name="Merkel B.J."/>
            <person name="Hornburger P."/>
            <person name="Mueller R.-W."/>
            <person name="Bruemmer F."/>
            <person name="Labrenz M."/>
            <person name="Spormann A.M."/>
            <person name="Op den Camp H."/>
            <person name="Overmann J."/>
            <person name="Amann R."/>
            <person name="Jetten M.S.M."/>
            <person name="Mascher T."/>
            <person name="Medema M.H."/>
            <person name="Devos D.P."/>
            <person name="Kaster A.-K."/>
            <person name="Ovreas L."/>
            <person name="Rohde M."/>
            <person name="Galperin M.Y."/>
            <person name="Jogler C."/>
        </authorList>
    </citation>
    <scope>NUCLEOTIDE SEQUENCE [LARGE SCALE GENOMIC DNA]</scope>
    <source>
        <strain evidence="9 10">I41</strain>
    </source>
</reference>
<dbReference type="CDD" id="cd00823">
    <property type="entry name" value="TopoIIB_Trans"/>
    <property type="match status" value="1"/>
</dbReference>
<dbReference type="Gene3D" id="1.10.8.50">
    <property type="match status" value="2"/>
</dbReference>
<name>A0A517U5P0_9BACT</name>
<keyword evidence="10" id="KW-1185">Reference proteome</keyword>
<dbReference type="GO" id="GO:0003677">
    <property type="term" value="F:DNA binding"/>
    <property type="evidence" value="ECO:0007669"/>
    <property type="project" value="UniProtKB-UniRule"/>
</dbReference>
<feature type="region of interest" description="Disordered" evidence="7">
    <location>
        <begin position="1"/>
        <end position="79"/>
    </location>
</feature>
<dbReference type="EC" id="5.6.2.2" evidence="6"/>
<dbReference type="GO" id="GO:0003918">
    <property type="term" value="F:DNA topoisomerase type II (double strand cut, ATP-hydrolyzing) activity"/>
    <property type="evidence" value="ECO:0007669"/>
    <property type="project" value="UniProtKB-UniRule"/>
</dbReference>
<dbReference type="Gene3D" id="3.30.230.10">
    <property type="match status" value="1"/>
</dbReference>
<feature type="binding site" evidence="6">
    <location>
        <position position="116"/>
    </location>
    <ligand>
        <name>ATP</name>
        <dbReference type="ChEBI" id="CHEBI:30616"/>
    </ligand>
</feature>
<evidence type="ECO:0000256" key="3">
    <source>
        <dbReference type="ARBA" id="ARBA00023029"/>
    </source>
</evidence>
<comment type="catalytic activity">
    <reaction evidence="6">
        <text>ATP-dependent breakage, passage and rejoining of double-stranded DNA.</text>
        <dbReference type="EC" id="5.6.2.2"/>
    </reaction>
</comment>